<dbReference type="GO" id="GO:0008270">
    <property type="term" value="F:zinc ion binding"/>
    <property type="evidence" value="ECO:0007669"/>
    <property type="project" value="UniProtKB-KW"/>
</dbReference>
<dbReference type="Proteomes" id="UP001596109">
    <property type="component" value="Unassembled WGS sequence"/>
</dbReference>
<name>A0ABW0TIG2_9BACL</name>
<evidence type="ECO:0000313" key="2">
    <source>
        <dbReference type="Proteomes" id="UP001596109"/>
    </source>
</evidence>
<keyword evidence="2" id="KW-1185">Reference proteome</keyword>
<evidence type="ECO:0000313" key="1">
    <source>
        <dbReference type="EMBL" id="MFC5588209.1"/>
    </source>
</evidence>
<keyword evidence="1" id="KW-0862">Zinc</keyword>
<dbReference type="InterPro" id="IPR019718">
    <property type="entry name" value="DUF2602"/>
</dbReference>
<sequence>MNKTNVMNEITEILDVYCEECFVKRQLSKEKGKTGAHRFCITTCTIGEQLQFLGQELNKITK</sequence>
<comment type="caution">
    <text evidence="1">The sequence shown here is derived from an EMBL/GenBank/DDBJ whole genome shotgun (WGS) entry which is preliminary data.</text>
</comment>
<dbReference type="EMBL" id="JBHSNO010000005">
    <property type="protein sequence ID" value="MFC5588209.1"/>
    <property type="molecule type" value="Genomic_DNA"/>
</dbReference>
<keyword evidence="1" id="KW-0479">Metal-binding</keyword>
<accession>A0ABW0TIG2</accession>
<dbReference type="RefSeq" id="WP_381431324.1">
    <property type="nucleotide sequence ID" value="NZ_JBHSNO010000005.1"/>
</dbReference>
<proteinExistence type="predicted"/>
<keyword evidence="1" id="KW-0863">Zinc-finger</keyword>
<organism evidence="1 2">
    <name type="scientific">Sporosarcina soli</name>
    <dbReference type="NCBI Taxonomy" id="334736"/>
    <lineage>
        <taxon>Bacteria</taxon>
        <taxon>Bacillati</taxon>
        <taxon>Bacillota</taxon>
        <taxon>Bacilli</taxon>
        <taxon>Bacillales</taxon>
        <taxon>Caryophanaceae</taxon>
        <taxon>Sporosarcina</taxon>
    </lineage>
</organism>
<protein>
    <submittedName>
        <fullName evidence="1">Zinc-finger domain-containing protein</fullName>
    </submittedName>
</protein>
<reference evidence="2" key="1">
    <citation type="journal article" date="2019" name="Int. J. Syst. Evol. Microbiol.">
        <title>The Global Catalogue of Microorganisms (GCM) 10K type strain sequencing project: providing services to taxonomists for standard genome sequencing and annotation.</title>
        <authorList>
            <consortium name="The Broad Institute Genomics Platform"/>
            <consortium name="The Broad Institute Genome Sequencing Center for Infectious Disease"/>
            <person name="Wu L."/>
            <person name="Ma J."/>
        </authorList>
    </citation>
    <scope>NUCLEOTIDE SEQUENCE [LARGE SCALE GENOMIC DNA]</scope>
    <source>
        <strain evidence="2">CGMCC 4.1434</strain>
    </source>
</reference>
<gene>
    <name evidence="1" type="ORF">ACFPRA_04900</name>
</gene>
<dbReference type="Pfam" id="PF10782">
    <property type="entry name" value="zf-C2HCIx2C"/>
    <property type="match status" value="1"/>
</dbReference>